<feature type="transmembrane region" description="Helical" evidence="10">
    <location>
        <begin position="181"/>
        <end position="202"/>
    </location>
</feature>
<dbReference type="PANTHER" id="PTHR30413:SF10">
    <property type="entry name" value="CAPSULE POLYSACCHARIDE EXPORT INNER-MEMBRANE PROTEIN CTRC"/>
    <property type="match status" value="1"/>
</dbReference>
<feature type="domain" description="ABC-2 type transporter transmembrane" evidence="11">
    <location>
        <begin position="21"/>
        <end position="227"/>
    </location>
</feature>
<dbReference type="GO" id="GO:0140359">
    <property type="term" value="F:ABC-type transporter activity"/>
    <property type="evidence" value="ECO:0007669"/>
    <property type="project" value="InterPro"/>
</dbReference>
<evidence type="ECO:0000256" key="5">
    <source>
        <dbReference type="ARBA" id="ARBA00022597"/>
    </source>
</evidence>
<dbReference type="GO" id="GO:0015774">
    <property type="term" value="P:polysaccharide transport"/>
    <property type="evidence" value="ECO:0007669"/>
    <property type="project" value="UniProtKB-KW"/>
</dbReference>
<evidence type="ECO:0000256" key="7">
    <source>
        <dbReference type="ARBA" id="ARBA00022989"/>
    </source>
</evidence>
<dbReference type="InterPro" id="IPR013525">
    <property type="entry name" value="ABC2_TM"/>
</dbReference>
<comment type="subcellular location">
    <subcellularLocation>
        <location evidence="1">Cell membrane</location>
        <topology evidence="1">Multi-pass membrane protein</topology>
    </subcellularLocation>
</comment>
<reference evidence="13" key="1">
    <citation type="submission" date="2018-11" db="EMBL/GenBank/DDBJ databases">
        <title>FDA dAtabase for Regulatory Grade micrObial Sequences (FDA-ARGOS): Supporting development and validation of Infectious Disease Dx tests.</title>
        <authorList>
            <person name="Goldberg B."/>
            <person name="Campos J."/>
            <person name="Tallon L."/>
            <person name="Sadzewicz L."/>
            <person name="Zhao X."/>
            <person name="Vavikolanu K."/>
            <person name="Mehta A."/>
            <person name="Aluvathingal J."/>
            <person name="Nadendla S."/>
            <person name="Geyer C."/>
            <person name="Nandy P."/>
            <person name="Yan Y."/>
            <person name="Sichtig H."/>
        </authorList>
    </citation>
    <scope>NUCLEOTIDE SEQUENCE [LARGE SCALE GENOMIC DNA]</scope>
    <source>
        <strain evidence="13">FDAARGOS_614</strain>
    </source>
</reference>
<dbReference type="RefSeq" id="WP_124684591.1">
    <property type="nucleotide sequence ID" value="NZ_CP033969.1"/>
</dbReference>
<evidence type="ECO:0000256" key="9">
    <source>
        <dbReference type="ARBA" id="ARBA00023136"/>
    </source>
</evidence>
<dbReference type="Pfam" id="PF01061">
    <property type="entry name" value="ABC2_membrane"/>
    <property type="match status" value="1"/>
</dbReference>
<dbReference type="PRINTS" id="PR00164">
    <property type="entry name" value="ABC2TRNSPORT"/>
</dbReference>
<keyword evidence="4" id="KW-1003">Cell membrane</keyword>
<dbReference type="PANTHER" id="PTHR30413">
    <property type="entry name" value="INNER MEMBRANE TRANSPORT PERMEASE"/>
    <property type="match status" value="1"/>
</dbReference>
<name>A0A3G8H2Y3_9BURK</name>
<evidence type="ECO:0000259" key="11">
    <source>
        <dbReference type="Pfam" id="PF01061"/>
    </source>
</evidence>
<dbReference type="KEGG" id="cpau:EHF44_16190"/>
<gene>
    <name evidence="12" type="ORF">EHF44_16190</name>
</gene>
<evidence type="ECO:0000313" key="13">
    <source>
        <dbReference type="Proteomes" id="UP000270411"/>
    </source>
</evidence>
<feature type="transmembrane region" description="Helical" evidence="10">
    <location>
        <begin position="66"/>
        <end position="88"/>
    </location>
</feature>
<protein>
    <submittedName>
        <fullName evidence="12">ABC transporter</fullName>
    </submittedName>
</protein>
<dbReference type="GO" id="GO:0015920">
    <property type="term" value="P:lipopolysaccharide transport"/>
    <property type="evidence" value="ECO:0007669"/>
    <property type="project" value="TreeGrafter"/>
</dbReference>
<dbReference type="OrthoDB" id="9814458at2"/>
<dbReference type="InterPro" id="IPR000412">
    <property type="entry name" value="ABC_2_transport"/>
</dbReference>
<evidence type="ECO:0000256" key="6">
    <source>
        <dbReference type="ARBA" id="ARBA00022692"/>
    </source>
</evidence>
<feature type="transmembrane region" description="Helical" evidence="10">
    <location>
        <begin position="40"/>
        <end position="60"/>
    </location>
</feature>
<evidence type="ECO:0000256" key="3">
    <source>
        <dbReference type="ARBA" id="ARBA00022448"/>
    </source>
</evidence>
<proteinExistence type="inferred from homology"/>
<keyword evidence="9 10" id="KW-0472">Membrane</keyword>
<keyword evidence="3" id="KW-0813">Transport</keyword>
<evidence type="ECO:0000256" key="1">
    <source>
        <dbReference type="ARBA" id="ARBA00004651"/>
    </source>
</evidence>
<keyword evidence="8" id="KW-0625">Polysaccharide transport</keyword>
<feature type="transmembrane region" description="Helical" evidence="10">
    <location>
        <begin position="109"/>
        <end position="142"/>
    </location>
</feature>
<dbReference type="EMBL" id="CP033969">
    <property type="protein sequence ID" value="AZG14837.1"/>
    <property type="molecule type" value="Genomic_DNA"/>
</dbReference>
<keyword evidence="6 10" id="KW-0812">Transmembrane</keyword>
<keyword evidence="7 10" id="KW-1133">Transmembrane helix</keyword>
<evidence type="ECO:0000256" key="4">
    <source>
        <dbReference type="ARBA" id="ARBA00022475"/>
    </source>
</evidence>
<comment type="similarity">
    <text evidence="2">Belongs to the ABC-2 integral membrane protein family.</text>
</comment>
<dbReference type="AlphaFoldDB" id="A0A3G8H2Y3"/>
<feature type="transmembrane region" description="Helical" evidence="10">
    <location>
        <begin position="148"/>
        <end position="174"/>
    </location>
</feature>
<evidence type="ECO:0000256" key="8">
    <source>
        <dbReference type="ARBA" id="ARBA00023047"/>
    </source>
</evidence>
<dbReference type="Proteomes" id="UP000270411">
    <property type="component" value="Chromosome 1"/>
</dbReference>
<organism evidence="12 13">
    <name type="scientific">Cupriavidus pauculus</name>
    <dbReference type="NCBI Taxonomy" id="82633"/>
    <lineage>
        <taxon>Bacteria</taxon>
        <taxon>Pseudomonadati</taxon>
        <taxon>Pseudomonadota</taxon>
        <taxon>Betaproteobacteria</taxon>
        <taxon>Burkholderiales</taxon>
        <taxon>Burkholderiaceae</taxon>
        <taxon>Cupriavidus</taxon>
    </lineage>
</organism>
<dbReference type="GO" id="GO:0043190">
    <property type="term" value="C:ATP-binding cassette (ABC) transporter complex"/>
    <property type="evidence" value="ECO:0007669"/>
    <property type="project" value="InterPro"/>
</dbReference>
<feature type="transmembrane region" description="Helical" evidence="10">
    <location>
        <begin position="238"/>
        <end position="258"/>
    </location>
</feature>
<accession>A0A3G8H2Y3</accession>
<evidence type="ECO:0000256" key="10">
    <source>
        <dbReference type="SAM" id="Phobius"/>
    </source>
</evidence>
<evidence type="ECO:0000313" key="12">
    <source>
        <dbReference type="EMBL" id="AZG14837.1"/>
    </source>
</evidence>
<sequence length="264" mass="29349">MPTDSIASPLRHGLRVQCRVIGALILRELHTRYGRENIGYLWLIAEPMLLAGSVSLIHIGDSHHRGGILPVPFALGGYCAFIIFRSIVTRAEGALHANQPLLYHRMVTIFDMLVARAVLEAASSVVALLLLLAGACALGVAQPPARPLVMLAALALMTWFSFGVSMLVCTATYLSKMAHRLIHPVVYLAMPMSGAFFLLKWIPDPYRTWLSWVPLTQIFELLREGQFQSFESPYIDPFYIVAWCLALTLAGLASLRVLRRHVHH</sequence>
<keyword evidence="5" id="KW-0762">Sugar transport</keyword>
<evidence type="ECO:0000256" key="2">
    <source>
        <dbReference type="ARBA" id="ARBA00007783"/>
    </source>
</evidence>